<sequence>MAGVLLRGALIEYGSDFMGPIPNVVIFQFNPDTMTRTVEVPPRPSSAVARETTQAGEPTVEKITLKASFSAADEFGKNKVLARLFGVGPRLAALEKMVYPANELVAAIGAALGIGGAVAETGDARQPIPRQKMPRILFVWGPYKVLPVVLESMSITEQQFDFLLNPIQAEVSITMAVNAIDECSDDKVGKGALSYSNMAKDAQAMANLANTASQAVELIPF</sequence>
<keyword evidence="2" id="KW-1185">Reference proteome</keyword>
<accession>A0ABX2ESV9</accession>
<organism evidence="1 2">
    <name type="scientific">Pseudaquabacterium terrae</name>
    <dbReference type="NCBI Taxonomy" id="2732868"/>
    <lineage>
        <taxon>Bacteria</taxon>
        <taxon>Pseudomonadati</taxon>
        <taxon>Pseudomonadota</taxon>
        <taxon>Betaproteobacteria</taxon>
        <taxon>Burkholderiales</taxon>
        <taxon>Sphaerotilaceae</taxon>
        <taxon>Pseudaquabacterium</taxon>
    </lineage>
</organism>
<comment type="caution">
    <text evidence="1">The sequence shown here is derived from an EMBL/GenBank/DDBJ whole genome shotgun (WGS) entry which is preliminary data.</text>
</comment>
<gene>
    <name evidence="1" type="ORF">HLB44_32540</name>
</gene>
<protein>
    <submittedName>
        <fullName evidence="1">Uncharacterized protein</fullName>
    </submittedName>
</protein>
<name>A0ABX2ESV9_9BURK</name>
<evidence type="ECO:0000313" key="2">
    <source>
        <dbReference type="Proteomes" id="UP000737171"/>
    </source>
</evidence>
<evidence type="ECO:0000313" key="1">
    <source>
        <dbReference type="EMBL" id="NRF71727.1"/>
    </source>
</evidence>
<dbReference type="EMBL" id="JABRWJ010000013">
    <property type="protein sequence ID" value="NRF71727.1"/>
    <property type="molecule type" value="Genomic_DNA"/>
</dbReference>
<dbReference type="RefSeq" id="WP_173133491.1">
    <property type="nucleotide sequence ID" value="NZ_JABRWJ010000013.1"/>
</dbReference>
<reference evidence="1 2" key="1">
    <citation type="submission" date="2020-05" db="EMBL/GenBank/DDBJ databases">
        <title>Aquincola sp. isolate from soil.</title>
        <authorList>
            <person name="Han J."/>
            <person name="Kim D.-U."/>
        </authorList>
    </citation>
    <scope>NUCLEOTIDE SEQUENCE [LARGE SCALE GENOMIC DNA]</scope>
    <source>
        <strain evidence="1 2">S2</strain>
    </source>
</reference>
<dbReference type="Proteomes" id="UP000737171">
    <property type="component" value="Unassembled WGS sequence"/>
</dbReference>
<proteinExistence type="predicted"/>